<dbReference type="Gene3D" id="3.40.50.300">
    <property type="entry name" value="P-loop containing nucleotide triphosphate hydrolases"/>
    <property type="match status" value="1"/>
</dbReference>
<proteinExistence type="inferred from homology"/>
<gene>
    <name evidence="8 10" type="primary">cmk</name>
    <name evidence="10" type="ORF">TGUWTKB_2610</name>
</gene>
<comment type="similarity">
    <text evidence="1 8">Belongs to the cytidylate kinase family. Type 1 subfamily.</text>
</comment>
<keyword evidence="5 8" id="KW-0067">ATP-binding</keyword>
<keyword evidence="4 8" id="KW-0418">Kinase</keyword>
<dbReference type="GO" id="GO:0036431">
    <property type="term" value="F:dCMP kinase activity"/>
    <property type="evidence" value="ECO:0007669"/>
    <property type="project" value="InterPro"/>
</dbReference>
<evidence type="ECO:0000256" key="3">
    <source>
        <dbReference type="ARBA" id="ARBA00022741"/>
    </source>
</evidence>
<dbReference type="GO" id="GO:0005524">
    <property type="term" value="F:ATP binding"/>
    <property type="evidence" value="ECO:0007669"/>
    <property type="project" value="UniProtKB-UniRule"/>
</dbReference>
<evidence type="ECO:0000313" key="10">
    <source>
        <dbReference type="EMBL" id="BAP58505.1"/>
    </source>
</evidence>
<dbReference type="KEGG" id="sbw:TGUWTKB_2610"/>
<dbReference type="NCBIfam" id="TIGR00017">
    <property type="entry name" value="cmk"/>
    <property type="match status" value="1"/>
</dbReference>
<evidence type="ECO:0000256" key="6">
    <source>
        <dbReference type="ARBA" id="ARBA00047615"/>
    </source>
</evidence>
<comment type="subcellular location">
    <subcellularLocation>
        <location evidence="8">Cytoplasm</location>
    </subcellularLocation>
</comment>
<dbReference type="GO" id="GO:0006220">
    <property type="term" value="P:pyrimidine nucleotide metabolic process"/>
    <property type="evidence" value="ECO:0007669"/>
    <property type="project" value="UniProtKB-UniRule"/>
</dbReference>
<dbReference type="InterPro" id="IPR027417">
    <property type="entry name" value="P-loop_NTPase"/>
</dbReference>
<accession>A0A090ARR6</accession>
<evidence type="ECO:0000256" key="4">
    <source>
        <dbReference type="ARBA" id="ARBA00022777"/>
    </source>
</evidence>
<dbReference type="EC" id="2.7.4.25" evidence="8"/>
<dbReference type="OrthoDB" id="9807434at2"/>
<feature type="binding site" evidence="8">
    <location>
        <begin position="11"/>
        <end position="19"/>
    </location>
    <ligand>
        <name>ATP</name>
        <dbReference type="ChEBI" id="CHEBI:30616"/>
    </ligand>
</feature>
<dbReference type="RefSeq" id="WP_041063551.1">
    <property type="nucleotide sequence ID" value="NZ_AP014521.1"/>
</dbReference>
<keyword evidence="3 8" id="KW-0547">Nucleotide-binding</keyword>
<dbReference type="HOGENOM" id="CLU_079959_2_0_6"/>
<organism evidence="10 11">
    <name type="scientific">Candidatus Tachikawaea gelatinosa</name>
    <dbReference type="NCBI Taxonomy" id="1410383"/>
    <lineage>
        <taxon>Bacteria</taxon>
        <taxon>Pseudomonadati</taxon>
        <taxon>Pseudomonadota</taxon>
        <taxon>Gammaproteobacteria</taxon>
        <taxon>Enterobacterales</taxon>
        <taxon>Enterobacteriaceae</taxon>
        <taxon>Candidatus Tachikawaea</taxon>
    </lineage>
</organism>
<evidence type="ECO:0000256" key="7">
    <source>
        <dbReference type="ARBA" id="ARBA00048478"/>
    </source>
</evidence>
<protein>
    <recommendedName>
        <fullName evidence="8">Cytidylate kinase</fullName>
        <shortName evidence="8">CK</shortName>
        <ecNumber evidence="8">2.7.4.25</ecNumber>
    </recommendedName>
    <alternativeName>
        <fullName evidence="8">Cytidine monophosphate kinase</fullName>
        <shortName evidence="8">CMP kinase</shortName>
    </alternativeName>
</protein>
<dbReference type="GO" id="GO:0036430">
    <property type="term" value="F:CMP kinase activity"/>
    <property type="evidence" value="ECO:0007669"/>
    <property type="project" value="RHEA"/>
</dbReference>
<dbReference type="GO" id="GO:0005737">
    <property type="term" value="C:cytoplasm"/>
    <property type="evidence" value="ECO:0007669"/>
    <property type="project" value="UniProtKB-SubCell"/>
</dbReference>
<evidence type="ECO:0000256" key="5">
    <source>
        <dbReference type="ARBA" id="ARBA00022840"/>
    </source>
</evidence>
<dbReference type="Pfam" id="PF02224">
    <property type="entry name" value="Cytidylate_kin"/>
    <property type="match status" value="1"/>
</dbReference>
<comment type="catalytic activity">
    <reaction evidence="6 8">
        <text>dCMP + ATP = dCDP + ADP</text>
        <dbReference type="Rhea" id="RHEA:25094"/>
        <dbReference type="ChEBI" id="CHEBI:30616"/>
        <dbReference type="ChEBI" id="CHEBI:57566"/>
        <dbReference type="ChEBI" id="CHEBI:58593"/>
        <dbReference type="ChEBI" id="CHEBI:456216"/>
        <dbReference type="EC" id="2.7.4.25"/>
    </reaction>
</comment>
<dbReference type="Proteomes" id="UP000031627">
    <property type="component" value="Chromosome"/>
</dbReference>
<dbReference type="CDD" id="cd02020">
    <property type="entry name" value="CMPK"/>
    <property type="match status" value="1"/>
</dbReference>
<reference evidence="10 11" key="2">
    <citation type="journal article" date="2014" name="Curr. Biol.">
        <title>Symbiont-Supplemented Maternal Investment Underpinning Host's Ecological Adaptation.</title>
        <authorList>
            <person name="Kaiwa N."/>
            <person name="Hosokawa T."/>
            <person name="Nikoh N."/>
            <person name="Tanahashi M."/>
            <person name="Moriyama M."/>
            <person name="Meng X.Y."/>
            <person name="Maeda T."/>
            <person name="Yamaguchi K."/>
            <person name="Shigenobu S."/>
            <person name="Ito M."/>
            <person name="Fukatsu T."/>
        </authorList>
    </citation>
    <scope>NUCLEOTIDE SEQUENCE [LARGE SCALE GENOMIC DNA]</scope>
    <source>
        <strain evidence="10 11">UwTKB</strain>
    </source>
</reference>
<evidence type="ECO:0000259" key="9">
    <source>
        <dbReference type="Pfam" id="PF02224"/>
    </source>
</evidence>
<feature type="domain" description="Cytidylate kinase" evidence="9">
    <location>
        <begin position="7"/>
        <end position="224"/>
    </location>
</feature>
<name>A0A090ARR6_9ENTR</name>
<dbReference type="EMBL" id="AP014521">
    <property type="protein sequence ID" value="BAP58505.1"/>
    <property type="molecule type" value="Genomic_DNA"/>
</dbReference>
<evidence type="ECO:0000313" key="11">
    <source>
        <dbReference type="Proteomes" id="UP000031627"/>
    </source>
</evidence>
<dbReference type="AlphaFoldDB" id="A0A090ARR6"/>
<evidence type="ECO:0000256" key="8">
    <source>
        <dbReference type="HAMAP-Rule" id="MF_00238"/>
    </source>
</evidence>
<reference evidence="11" key="1">
    <citation type="submission" date="2013-11" db="EMBL/GenBank/DDBJ databases">
        <title>Symbiont-containing voluminous jelly as an extraordinary maternal gift for overwintering insect nymphs.</title>
        <authorList>
            <person name="Kaiwa N."/>
            <person name="Hosokawa T."/>
            <person name="Nikoh N."/>
            <person name="Meng X.Y."/>
            <person name="Tanahashi M."/>
            <person name="Moriyama M."/>
            <person name="Maeda T."/>
            <person name="Yamaguchi K."/>
            <person name="Shigenobu S."/>
            <person name="Ito M."/>
            <person name="Fukatsu T."/>
        </authorList>
    </citation>
    <scope>NUCLEOTIDE SEQUENCE [LARGE SCALE GENOMIC DNA]</scope>
    <source>
        <strain evidence="11">UwTKB</strain>
    </source>
</reference>
<dbReference type="STRING" id="1410383.TGUWTKB_2610"/>
<sequence>MNKIPVIAIDGSSSSGKSTLSKYISNYLKWHLLDSGIFYRSLALVLLENQIKYEPNSYEYEKKIASIALNLNITCIKKYDILITMLNNKNITNDINTPNISELASILATYPQVRYNLLKKQRNFRQYPGLIANGRDMGSVVFPDAKVKIFLDANIKIRAKRRILQLKKKGFFIRNQDIIKEIKKRDNRDTERLISPLKPTKNALIIDSSNISIEQIIDTTLQYICHRFNIKYKKNK</sequence>
<evidence type="ECO:0000256" key="1">
    <source>
        <dbReference type="ARBA" id="ARBA00009427"/>
    </source>
</evidence>
<dbReference type="SUPFAM" id="SSF52540">
    <property type="entry name" value="P-loop containing nucleoside triphosphate hydrolases"/>
    <property type="match status" value="1"/>
</dbReference>
<keyword evidence="11" id="KW-1185">Reference proteome</keyword>
<evidence type="ECO:0000256" key="2">
    <source>
        <dbReference type="ARBA" id="ARBA00022679"/>
    </source>
</evidence>
<comment type="catalytic activity">
    <reaction evidence="7 8">
        <text>CMP + ATP = CDP + ADP</text>
        <dbReference type="Rhea" id="RHEA:11600"/>
        <dbReference type="ChEBI" id="CHEBI:30616"/>
        <dbReference type="ChEBI" id="CHEBI:58069"/>
        <dbReference type="ChEBI" id="CHEBI:60377"/>
        <dbReference type="ChEBI" id="CHEBI:456216"/>
        <dbReference type="EC" id="2.7.4.25"/>
    </reaction>
</comment>
<dbReference type="HAMAP" id="MF_00238">
    <property type="entry name" value="Cytidyl_kinase_type1"/>
    <property type="match status" value="1"/>
</dbReference>
<keyword evidence="8" id="KW-0963">Cytoplasm</keyword>
<keyword evidence="2 8" id="KW-0808">Transferase</keyword>
<dbReference type="InterPro" id="IPR011994">
    <property type="entry name" value="Cytidylate_kinase_dom"/>
</dbReference>
<dbReference type="InterPro" id="IPR003136">
    <property type="entry name" value="Cytidylate_kin"/>
</dbReference>